<dbReference type="SUPFAM" id="SSF48403">
    <property type="entry name" value="Ankyrin repeat"/>
    <property type="match status" value="1"/>
</dbReference>
<dbReference type="eggNOG" id="ENOG5032QX8">
    <property type="taxonomic scope" value="Bacteria"/>
</dbReference>
<organism evidence="1 2">
    <name type="scientific">Mycolicibacterium rhodesiae (strain NBB3)</name>
    <name type="common">Mycobacterium rhodesiae</name>
    <dbReference type="NCBI Taxonomy" id="710685"/>
    <lineage>
        <taxon>Bacteria</taxon>
        <taxon>Bacillati</taxon>
        <taxon>Actinomycetota</taxon>
        <taxon>Actinomycetes</taxon>
        <taxon>Mycobacteriales</taxon>
        <taxon>Mycobacteriaceae</taxon>
        <taxon>Mycolicibacterium</taxon>
    </lineage>
</organism>
<dbReference type="AlphaFoldDB" id="G8RRR6"/>
<reference evidence="1 2" key="1">
    <citation type="submission" date="2011-12" db="EMBL/GenBank/DDBJ databases">
        <title>Complete sequence of Mycobacterium rhodesiae NBB3.</title>
        <authorList>
            <consortium name="US DOE Joint Genome Institute"/>
            <person name="Lucas S."/>
            <person name="Han J."/>
            <person name="Lapidus A."/>
            <person name="Cheng J.-F."/>
            <person name="Goodwin L."/>
            <person name="Pitluck S."/>
            <person name="Peters L."/>
            <person name="Mikhailova N."/>
            <person name="Gu W."/>
            <person name="Detter J.C."/>
            <person name="Han C."/>
            <person name="Tapia R."/>
            <person name="Land M."/>
            <person name="Hauser L."/>
            <person name="Kyrpides N."/>
            <person name="Ivanova N."/>
            <person name="Pagani I."/>
            <person name="Mattes T."/>
            <person name="Holmes A."/>
            <person name="Rutledge P."/>
            <person name="Paulsen I."/>
            <person name="Coleman N."/>
            <person name="Woyke T."/>
        </authorList>
    </citation>
    <scope>NUCLEOTIDE SEQUENCE [LARGE SCALE GENOMIC DNA]</scope>
    <source>
        <strain evidence="1 2">NBB3</strain>
    </source>
</reference>
<evidence type="ECO:0000313" key="2">
    <source>
        <dbReference type="Proteomes" id="UP000005442"/>
    </source>
</evidence>
<gene>
    <name evidence="1" type="ordered locus">MycrhN_0877</name>
</gene>
<dbReference type="RefSeq" id="WP_014209322.1">
    <property type="nucleotide sequence ID" value="NC_016604.1"/>
</dbReference>
<accession>G8RRR6</accession>
<dbReference type="Proteomes" id="UP000005442">
    <property type="component" value="Chromosome"/>
</dbReference>
<dbReference type="OrthoDB" id="1551450at2"/>
<keyword evidence="2" id="KW-1185">Reference proteome</keyword>
<dbReference type="STRING" id="710685.MycrhN_0877"/>
<dbReference type="HOGENOM" id="CLU_086435_0_0_11"/>
<dbReference type="Gene3D" id="1.25.40.20">
    <property type="entry name" value="Ankyrin repeat-containing domain"/>
    <property type="match status" value="1"/>
</dbReference>
<dbReference type="PATRIC" id="fig|710685.3.peg.885"/>
<dbReference type="EMBL" id="CP003169">
    <property type="protein sequence ID" value="AEV71507.1"/>
    <property type="molecule type" value="Genomic_DNA"/>
</dbReference>
<name>G8RRR6_MYCRN</name>
<evidence type="ECO:0000313" key="1">
    <source>
        <dbReference type="EMBL" id="AEV71507.1"/>
    </source>
</evidence>
<sequence length="245" mass="27171">MSNDDSASSREPFVWRGVLEPAQLHDHIVAVSHRFADAAKAGDWSVVLQLLNDPTQQIDVNWWRPGGTAWFTVLHQAAWHGAPVSVVASLIQHGALRTLPESRGRTAYDVFMDRAGDIYPSTAVGVDVRSRTVLERLLTPPAPTLGRDDIRALDNHLAEVIDGRISELYDGRNPREVLRYPPVEILHEVPDQHIWFPVPGMYGGFDIRLQDDFLDVKSWCRVVGGSGQEHVITTAGAILVDEGFA</sequence>
<protein>
    <recommendedName>
        <fullName evidence="3">Ankyrin repeat-containing protein</fullName>
    </recommendedName>
</protein>
<evidence type="ECO:0008006" key="3">
    <source>
        <dbReference type="Google" id="ProtNLM"/>
    </source>
</evidence>
<dbReference type="KEGG" id="mrh:MycrhN_0877"/>
<proteinExistence type="predicted"/>
<dbReference type="InterPro" id="IPR036770">
    <property type="entry name" value="Ankyrin_rpt-contain_sf"/>
</dbReference>